<comment type="caution">
    <text evidence="1">The sequence shown here is derived from an EMBL/GenBank/DDBJ whole genome shotgun (WGS) entry which is preliminary data.</text>
</comment>
<dbReference type="PANTHER" id="PTHR43544">
    <property type="entry name" value="SHORT-CHAIN DEHYDROGENASE/REDUCTASE"/>
    <property type="match status" value="1"/>
</dbReference>
<proteinExistence type="predicted"/>
<dbReference type="PANTHER" id="PTHR43544:SF12">
    <property type="entry name" value="NAD(P)-BINDING ROSSMANN-FOLD SUPERFAMILY PROTEIN"/>
    <property type="match status" value="1"/>
</dbReference>
<dbReference type="AlphaFoldDB" id="A0A841U887"/>
<dbReference type="RefSeq" id="WP_185138140.1">
    <property type="nucleotide sequence ID" value="NZ_JACJVR010000086.1"/>
</dbReference>
<dbReference type="Pfam" id="PF00106">
    <property type="entry name" value="adh_short"/>
    <property type="match status" value="1"/>
</dbReference>
<sequence>MRTACVTGADRGVGFELVKRLLEKGYRVFAGLYESGPGALQSLRERYPDRLEPVALDVGDDGSVRKAAETIRERTETIDLLINNAGILGDIRRTVKDDELDFDEMLRVINVNALGALRVVHALLGPVMRSEGKLIANISSEAGSIGDCWRTNWYGYCMSKAALNMQSALVHNQLREEGGQLLLIHPGWVQTHMQGRLDAEATYTPEQASGHILDVIEDHKRFAGERPAFVDLLGNPLPW</sequence>
<dbReference type="SUPFAM" id="SSF51735">
    <property type="entry name" value="NAD(P)-binding Rossmann-fold domains"/>
    <property type="match status" value="1"/>
</dbReference>
<dbReference type="Proteomes" id="UP000553776">
    <property type="component" value="Unassembled WGS sequence"/>
</dbReference>
<dbReference type="InterPro" id="IPR002347">
    <property type="entry name" value="SDR_fam"/>
</dbReference>
<evidence type="ECO:0000313" key="2">
    <source>
        <dbReference type="Proteomes" id="UP000553776"/>
    </source>
</evidence>
<dbReference type="GO" id="GO:0005737">
    <property type="term" value="C:cytoplasm"/>
    <property type="evidence" value="ECO:0007669"/>
    <property type="project" value="TreeGrafter"/>
</dbReference>
<dbReference type="Gene3D" id="3.40.50.720">
    <property type="entry name" value="NAD(P)-binding Rossmann-like Domain"/>
    <property type="match status" value="1"/>
</dbReference>
<dbReference type="InterPro" id="IPR036291">
    <property type="entry name" value="NAD(P)-bd_dom_sf"/>
</dbReference>
<reference evidence="1 2" key="1">
    <citation type="submission" date="2020-08" db="EMBL/GenBank/DDBJ databases">
        <title>Cohnella phylogeny.</title>
        <authorList>
            <person name="Dunlap C."/>
        </authorList>
    </citation>
    <scope>NUCLEOTIDE SEQUENCE [LARGE SCALE GENOMIC DNA]</scope>
    <source>
        <strain evidence="1 2">DSM 25239</strain>
    </source>
</reference>
<evidence type="ECO:0000313" key="1">
    <source>
        <dbReference type="EMBL" id="MBB6694170.1"/>
    </source>
</evidence>
<name>A0A841U887_9BACL</name>
<dbReference type="GO" id="GO:0016491">
    <property type="term" value="F:oxidoreductase activity"/>
    <property type="evidence" value="ECO:0007669"/>
    <property type="project" value="TreeGrafter"/>
</dbReference>
<gene>
    <name evidence="1" type="ORF">H7B90_22460</name>
</gene>
<keyword evidence="2" id="KW-1185">Reference proteome</keyword>
<organism evidence="1 2">
    <name type="scientific">Cohnella xylanilytica</name>
    <dbReference type="NCBI Taxonomy" id="557555"/>
    <lineage>
        <taxon>Bacteria</taxon>
        <taxon>Bacillati</taxon>
        <taxon>Bacillota</taxon>
        <taxon>Bacilli</taxon>
        <taxon>Bacillales</taxon>
        <taxon>Paenibacillaceae</taxon>
        <taxon>Cohnella</taxon>
    </lineage>
</organism>
<protein>
    <submittedName>
        <fullName evidence="1">SDR family NAD(P)-dependent oxidoreductase</fullName>
    </submittedName>
</protein>
<dbReference type="InterPro" id="IPR051468">
    <property type="entry name" value="Fungal_SecMetab_SDRs"/>
</dbReference>
<accession>A0A841U887</accession>
<dbReference type="PRINTS" id="PR00081">
    <property type="entry name" value="GDHRDH"/>
</dbReference>
<dbReference type="EMBL" id="JACJVR010000086">
    <property type="protein sequence ID" value="MBB6694170.1"/>
    <property type="molecule type" value="Genomic_DNA"/>
</dbReference>